<dbReference type="Proteomes" id="UP000438429">
    <property type="component" value="Unassembled WGS sequence"/>
</dbReference>
<evidence type="ECO:0000313" key="1">
    <source>
        <dbReference type="EMBL" id="KAF0023621.1"/>
    </source>
</evidence>
<dbReference type="AlphaFoldDB" id="A0A6A4RX18"/>
<sequence length="125" mass="13540">MHRVASAFEVCVYIGVCEMSSGKLHPFVVYLGPRMNQLNSSGYFQVKITDVTKGVSQDKTPLQTVIIQRSPSGVSQDKTPLQTVIIQRSPSGGTSETRIKAPDVKRICTAQLCAECGTIVVVNVI</sequence>
<organism evidence="1 2">
    <name type="scientific">Scophthalmus maximus</name>
    <name type="common">Turbot</name>
    <name type="synonym">Psetta maxima</name>
    <dbReference type="NCBI Taxonomy" id="52904"/>
    <lineage>
        <taxon>Eukaryota</taxon>
        <taxon>Metazoa</taxon>
        <taxon>Chordata</taxon>
        <taxon>Craniata</taxon>
        <taxon>Vertebrata</taxon>
        <taxon>Euteleostomi</taxon>
        <taxon>Actinopterygii</taxon>
        <taxon>Neopterygii</taxon>
        <taxon>Teleostei</taxon>
        <taxon>Neoteleostei</taxon>
        <taxon>Acanthomorphata</taxon>
        <taxon>Carangaria</taxon>
        <taxon>Pleuronectiformes</taxon>
        <taxon>Pleuronectoidei</taxon>
        <taxon>Scophthalmidae</taxon>
        <taxon>Scophthalmus</taxon>
    </lineage>
</organism>
<proteinExistence type="predicted"/>
<comment type="caution">
    <text evidence="1">The sequence shown here is derived from an EMBL/GenBank/DDBJ whole genome shotgun (WGS) entry which is preliminary data.</text>
</comment>
<gene>
    <name evidence="1" type="ORF">F2P81_024251</name>
</gene>
<dbReference type="EMBL" id="VEVO01000022">
    <property type="protein sequence ID" value="KAF0023621.1"/>
    <property type="molecule type" value="Genomic_DNA"/>
</dbReference>
<evidence type="ECO:0000313" key="2">
    <source>
        <dbReference type="Proteomes" id="UP000438429"/>
    </source>
</evidence>
<name>A0A6A4RX18_SCOMX</name>
<accession>A0A6A4RX18</accession>
<protein>
    <submittedName>
        <fullName evidence="1">Uncharacterized protein</fullName>
    </submittedName>
</protein>
<reference evidence="1 2" key="1">
    <citation type="submission" date="2019-06" db="EMBL/GenBank/DDBJ databases">
        <title>Draft genomes of female and male turbot (Scophthalmus maximus).</title>
        <authorList>
            <person name="Xu H."/>
            <person name="Xu X.-W."/>
            <person name="Shao C."/>
            <person name="Chen S."/>
        </authorList>
    </citation>
    <scope>NUCLEOTIDE SEQUENCE [LARGE SCALE GENOMIC DNA]</scope>
    <source>
        <strain evidence="1">Ysfricsl-2016a</strain>
        <tissue evidence="1">Blood</tissue>
    </source>
</reference>